<keyword evidence="2" id="KW-0238">DNA-binding</keyword>
<dbReference type="PANTHER" id="PTHR30146">
    <property type="entry name" value="LACI-RELATED TRANSCRIPTIONAL REPRESSOR"/>
    <property type="match status" value="1"/>
</dbReference>
<evidence type="ECO:0000313" key="5">
    <source>
        <dbReference type="EMBL" id="REF00475.1"/>
    </source>
</evidence>
<dbReference type="InterPro" id="IPR028082">
    <property type="entry name" value="Peripla_BP_I"/>
</dbReference>
<evidence type="ECO:0000256" key="2">
    <source>
        <dbReference type="ARBA" id="ARBA00023125"/>
    </source>
</evidence>
<proteinExistence type="predicted"/>
<sequence>MGRPQRRRCRSGLHRVGCGTVSVEDVLTGLDGRRPAERIRQVAREVGYVPDIQAIGLRRQRTRLLGVVMARLTDYGLAAIYEGIERAAMRHGFHTMVTNSWDDPATRQAHVEMLLGRRVDAMIFGDAHVDGAFVDEFTAHGIPFVLVNRRAGDHPSVTCDDYAAGRLAAEHLFALGHRRVGVIAGLPYASNGIDRTAGFTDYFAERGHPVPSAAIVDASFDSAGGALATERLLERQPYPTGIFAVGDFAALGAVGTLRERGLYPGRDVAVVGFGDLPIAAQLTVPLTSVSSPLYEMGARSVDLLAALMRGEPAESLRLRPELRVRESSGSLLP</sequence>
<dbReference type="SUPFAM" id="SSF53822">
    <property type="entry name" value="Periplasmic binding protein-like I"/>
    <property type="match status" value="1"/>
</dbReference>
<reference evidence="5 6" key="1">
    <citation type="submission" date="2018-08" db="EMBL/GenBank/DDBJ databases">
        <title>Sequencing the genomes of 1000 actinobacteria strains.</title>
        <authorList>
            <person name="Klenk H.-P."/>
        </authorList>
    </citation>
    <scope>NUCLEOTIDE SEQUENCE [LARGE SCALE GENOMIC DNA]</scope>
    <source>
        <strain evidence="5 6">DSM 43927</strain>
    </source>
</reference>
<dbReference type="Pfam" id="PF13377">
    <property type="entry name" value="Peripla_BP_3"/>
    <property type="match status" value="1"/>
</dbReference>
<accession>A0A3D9T728</accession>
<comment type="caution">
    <text evidence="5">The sequence shown here is derived from an EMBL/GenBank/DDBJ whole genome shotgun (WGS) entry which is preliminary data.</text>
</comment>
<dbReference type="GO" id="GO:0003700">
    <property type="term" value="F:DNA-binding transcription factor activity"/>
    <property type="evidence" value="ECO:0007669"/>
    <property type="project" value="TreeGrafter"/>
</dbReference>
<dbReference type="PANTHER" id="PTHR30146:SF109">
    <property type="entry name" value="HTH-TYPE TRANSCRIPTIONAL REGULATOR GALS"/>
    <property type="match status" value="1"/>
</dbReference>
<gene>
    <name evidence="5" type="ORF">DFJ69_6016</name>
</gene>
<evidence type="ECO:0000313" key="6">
    <source>
        <dbReference type="Proteomes" id="UP000256661"/>
    </source>
</evidence>
<keyword evidence="6" id="KW-1185">Reference proteome</keyword>
<keyword evidence="1" id="KW-0805">Transcription regulation</keyword>
<keyword evidence="3" id="KW-0804">Transcription</keyword>
<dbReference type="InterPro" id="IPR000843">
    <property type="entry name" value="HTH_LacI"/>
</dbReference>
<dbReference type="SMART" id="SM00354">
    <property type="entry name" value="HTH_LACI"/>
    <property type="match status" value="1"/>
</dbReference>
<evidence type="ECO:0000256" key="3">
    <source>
        <dbReference type="ARBA" id="ARBA00023163"/>
    </source>
</evidence>
<name>A0A3D9T728_9ACTN</name>
<dbReference type="AlphaFoldDB" id="A0A3D9T728"/>
<dbReference type="Gene3D" id="3.40.50.2300">
    <property type="match status" value="2"/>
</dbReference>
<dbReference type="GO" id="GO:0000976">
    <property type="term" value="F:transcription cis-regulatory region binding"/>
    <property type="evidence" value="ECO:0007669"/>
    <property type="project" value="TreeGrafter"/>
</dbReference>
<dbReference type="InterPro" id="IPR046335">
    <property type="entry name" value="LacI/GalR-like_sensor"/>
</dbReference>
<protein>
    <submittedName>
        <fullName evidence="5">LacI family transcriptional regulator</fullName>
    </submittedName>
</protein>
<evidence type="ECO:0000259" key="4">
    <source>
        <dbReference type="SMART" id="SM00354"/>
    </source>
</evidence>
<dbReference type="CDD" id="cd06285">
    <property type="entry name" value="PBP1_LacI-like"/>
    <property type="match status" value="1"/>
</dbReference>
<feature type="domain" description="HTH lacI-type" evidence="4">
    <location>
        <begin position="20"/>
        <end position="74"/>
    </location>
</feature>
<dbReference type="Proteomes" id="UP000256661">
    <property type="component" value="Unassembled WGS sequence"/>
</dbReference>
<evidence type="ECO:0000256" key="1">
    <source>
        <dbReference type="ARBA" id="ARBA00023015"/>
    </source>
</evidence>
<organism evidence="5 6">
    <name type="scientific">Thermomonospora umbrina</name>
    <dbReference type="NCBI Taxonomy" id="111806"/>
    <lineage>
        <taxon>Bacteria</taxon>
        <taxon>Bacillati</taxon>
        <taxon>Actinomycetota</taxon>
        <taxon>Actinomycetes</taxon>
        <taxon>Streptosporangiales</taxon>
        <taxon>Thermomonosporaceae</taxon>
        <taxon>Thermomonospora</taxon>
    </lineage>
</organism>
<dbReference type="EMBL" id="QTTT01000001">
    <property type="protein sequence ID" value="REF00475.1"/>
    <property type="molecule type" value="Genomic_DNA"/>
</dbReference>